<sequence length="28" mass="3289">MIKPFSDTYMFCRTSMHNINCHQHSTGT</sequence>
<dbReference type="AlphaFoldDB" id="A0A2P2QU87"/>
<proteinExistence type="predicted"/>
<organism evidence="1">
    <name type="scientific">Rhizophora mucronata</name>
    <name type="common">Asiatic mangrove</name>
    <dbReference type="NCBI Taxonomy" id="61149"/>
    <lineage>
        <taxon>Eukaryota</taxon>
        <taxon>Viridiplantae</taxon>
        <taxon>Streptophyta</taxon>
        <taxon>Embryophyta</taxon>
        <taxon>Tracheophyta</taxon>
        <taxon>Spermatophyta</taxon>
        <taxon>Magnoliopsida</taxon>
        <taxon>eudicotyledons</taxon>
        <taxon>Gunneridae</taxon>
        <taxon>Pentapetalae</taxon>
        <taxon>rosids</taxon>
        <taxon>fabids</taxon>
        <taxon>Malpighiales</taxon>
        <taxon>Rhizophoraceae</taxon>
        <taxon>Rhizophora</taxon>
    </lineage>
</organism>
<dbReference type="EMBL" id="GGEC01090106">
    <property type="protein sequence ID" value="MBX70590.1"/>
    <property type="molecule type" value="Transcribed_RNA"/>
</dbReference>
<name>A0A2P2QU87_RHIMU</name>
<reference evidence="1" key="1">
    <citation type="submission" date="2018-02" db="EMBL/GenBank/DDBJ databases">
        <title>Rhizophora mucronata_Transcriptome.</title>
        <authorList>
            <person name="Meera S.P."/>
            <person name="Sreeshan A."/>
            <person name="Augustine A."/>
        </authorList>
    </citation>
    <scope>NUCLEOTIDE SEQUENCE</scope>
    <source>
        <tissue evidence="1">Leaf</tissue>
    </source>
</reference>
<protein>
    <submittedName>
        <fullName evidence="1">Uncharacterized protein</fullName>
    </submittedName>
</protein>
<accession>A0A2P2QU87</accession>
<evidence type="ECO:0000313" key="1">
    <source>
        <dbReference type="EMBL" id="MBX70590.1"/>
    </source>
</evidence>